<protein>
    <submittedName>
        <fullName evidence="1">YbhB/YbcL family Raf kinase inhibitor-like protein</fullName>
    </submittedName>
</protein>
<proteinExistence type="predicted"/>
<dbReference type="GO" id="GO:0004860">
    <property type="term" value="F:protein kinase inhibitor activity"/>
    <property type="evidence" value="ECO:0007669"/>
    <property type="project" value="UniProtKB-KW"/>
</dbReference>
<dbReference type="InterPro" id="IPR008914">
    <property type="entry name" value="PEBP"/>
</dbReference>
<dbReference type="NCBIfam" id="TIGR00481">
    <property type="entry name" value="YbhB/YbcL family Raf kinase inhibitor-like protein"/>
    <property type="match status" value="1"/>
</dbReference>
<accession>A0ABT6DLR6</accession>
<organism evidence="1 2">
    <name type="scientific">Bdellovibrio svalbardensis</name>
    <dbReference type="NCBI Taxonomy" id="2972972"/>
    <lineage>
        <taxon>Bacteria</taxon>
        <taxon>Pseudomonadati</taxon>
        <taxon>Bdellovibrionota</taxon>
        <taxon>Bdellovibrionia</taxon>
        <taxon>Bdellovibrionales</taxon>
        <taxon>Pseudobdellovibrionaceae</taxon>
        <taxon>Bdellovibrio</taxon>
    </lineage>
</organism>
<dbReference type="SUPFAM" id="SSF49777">
    <property type="entry name" value="PEBP-like"/>
    <property type="match status" value="1"/>
</dbReference>
<reference evidence="1" key="1">
    <citation type="submission" date="2022-08" db="EMBL/GenBank/DDBJ databases">
        <title>Novel Bdellovibrio Species Isolated from Svalbard: Designation Bdellovibrio svalbardensis.</title>
        <authorList>
            <person name="Mitchell R.J."/>
            <person name="Choi S.Y."/>
        </authorList>
    </citation>
    <scope>NUCLEOTIDE SEQUENCE</scope>
    <source>
        <strain evidence="1">PAP01</strain>
    </source>
</reference>
<name>A0ABT6DLR6_9BACT</name>
<dbReference type="Proteomes" id="UP001152321">
    <property type="component" value="Unassembled WGS sequence"/>
</dbReference>
<dbReference type="CDD" id="cd00865">
    <property type="entry name" value="PEBP_bact_arch"/>
    <property type="match status" value="1"/>
</dbReference>
<keyword evidence="1" id="KW-0649">Protein kinase inhibitor</keyword>
<sequence length="159" mass="17788">MVSAAFTLESPSFKNNQEIPAQYTCEGENISPPLSWSNPPKGTKSFAIIVDDPDAPDPQAPKTTWVHWVLFNIPESMTSLPEGIHDLPQQTHQGLNDWKAQGYRGPCPPIGKHHYHHKLYALDTVLPELGRPTKADLERSMRGHILAQTELVGTYLKKK</sequence>
<comment type="caution">
    <text evidence="1">The sequence shown here is derived from an EMBL/GenBank/DDBJ whole genome shotgun (WGS) entry which is preliminary data.</text>
</comment>
<dbReference type="PANTHER" id="PTHR30289">
    <property type="entry name" value="UNCHARACTERIZED PROTEIN YBCL-RELATED"/>
    <property type="match status" value="1"/>
</dbReference>
<dbReference type="Gene3D" id="3.90.280.10">
    <property type="entry name" value="PEBP-like"/>
    <property type="match status" value="1"/>
</dbReference>
<dbReference type="Pfam" id="PF01161">
    <property type="entry name" value="PBP"/>
    <property type="match status" value="1"/>
</dbReference>
<keyword evidence="2" id="KW-1185">Reference proteome</keyword>
<dbReference type="EMBL" id="JANRMI010000004">
    <property type="protein sequence ID" value="MDG0817823.1"/>
    <property type="molecule type" value="Genomic_DNA"/>
</dbReference>
<gene>
    <name evidence="1" type="ORF">NWE73_15685</name>
</gene>
<dbReference type="InterPro" id="IPR036610">
    <property type="entry name" value="PEBP-like_sf"/>
</dbReference>
<evidence type="ECO:0000313" key="2">
    <source>
        <dbReference type="Proteomes" id="UP001152321"/>
    </source>
</evidence>
<dbReference type="InterPro" id="IPR005247">
    <property type="entry name" value="YbhB_YbcL/LppC-like"/>
</dbReference>
<dbReference type="RefSeq" id="WP_277579294.1">
    <property type="nucleotide sequence ID" value="NZ_JANRMI010000004.1"/>
</dbReference>
<dbReference type="PANTHER" id="PTHR30289:SF1">
    <property type="entry name" value="PEBP (PHOSPHATIDYLETHANOLAMINE-BINDING PROTEIN) FAMILY PROTEIN"/>
    <property type="match status" value="1"/>
</dbReference>
<evidence type="ECO:0000313" key="1">
    <source>
        <dbReference type="EMBL" id="MDG0817823.1"/>
    </source>
</evidence>